<protein>
    <submittedName>
        <fullName evidence="2">Phage tail protein</fullName>
    </submittedName>
</protein>
<dbReference type="AlphaFoldDB" id="A0A5S4YPE8"/>
<reference evidence="2 3" key="1">
    <citation type="submission" date="2019-08" db="EMBL/GenBank/DDBJ databases">
        <title>Bradyrhizobium hipponensis sp. nov., a rhizobium isolated from a Lupinus angustifolius root nodule in Tunisia.</title>
        <authorList>
            <person name="Off K."/>
            <person name="Rejili M."/>
            <person name="Mars M."/>
            <person name="Brachmann A."/>
            <person name="Marin M."/>
        </authorList>
    </citation>
    <scope>NUCLEOTIDE SEQUENCE [LARGE SCALE GENOMIC DNA]</scope>
    <source>
        <strain evidence="3">aSej3</strain>
    </source>
</reference>
<feature type="compositionally biased region" description="Basic and acidic residues" evidence="1">
    <location>
        <begin position="1"/>
        <end position="13"/>
    </location>
</feature>
<dbReference type="InterPro" id="IPR009734">
    <property type="entry name" value="Myoviridae_GpU"/>
</dbReference>
<gene>
    <name evidence="2" type="ORF">FXV83_16565</name>
</gene>
<evidence type="ECO:0000256" key="1">
    <source>
        <dbReference type="SAM" id="MobiDB-lite"/>
    </source>
</evidence>
<dbReference type="EMBL" id="VSTH01000051">
    <property type="protein sequence ID" value="TYO65544.1"/>
    <property type="molecule type" value="Genomic_DNA"/>
</dbReference>
<comment type="caution">
    <text evidence="2">The sequence shown here is derived from an EMBL/GenBank/DDBJ whole genome shotgun (WGS) entry which is preliminary data.</text>
</comment>
<dbReference type="Proteomes" id="UP000324797">
    <property type="component" value="Unassembled WGS sequence"/>
</dbReference>
<keyword evidence="3" id="KW-1185">Reference proteome</keyword>
<organism evidence="2 3">
    <name type="scientific">Bradyrhizobium hipponense</name>
    <dbReference type="NCBI Taxonomy" id="2605638"/>
    <lineage>
        <taxon>Bacteria</taxon>
        <taxon>Pseudomonadati</taxon>
        <taxon>Pseudomonadota</taxon>
        <taxon>Alphaproteobacteria</taxon>
        <taxon>Hyphomicrobiales</taxon>
        <taxon>Nitrobacteraceae</taxon>
        <taxon>Bradyrhizobium</taxon>
    </lineage>
</organism>
<name>A0A5S4YPE8_9BRAD</name>
<evidence type="ECO:0000313" key="3">
    <source>
        <dbReference type="Proteomes" id="UP000324797"/>
    </source>
</evidence>
<dbReference type="Pfam" id="PF06995">
    <property type="entry name" value="Phage_P2_GpU"/>
    <property type="match status" value="1"/>
</dbReference>
<feature type="compositionally biased region" description="Polar residues" evidence="1">
    <location>
        <begin position="52"/>
        <end position="62"/>
    </location>
</feature>
<evidence type="ECO:0000313" key="2">
    <source>
        <dbReference type="EMBL" id="TYO65544.1"/>
    </source>
</evidence>
<proteinExistence type="predicted"/>
<feature type="region of interest" description="Disordered" evidence="1">
    <location>
        <begin position="49"/>
        <end position="68"/>
    </location>
</feature>
<accession>A0A5S4YPE8</accession>
<sequence length="279" mass="31373">MERLATLEAEGHHRSGAVQPDPERSDASAPECAWPRSIWLRWWWSGPDPHQRQQPRSGSSGNVGAASRRRVDELAHARYRVRVHLSETDPGPTGPGFLFSFTEEVMADVLLGLGSQDPNATNETGLILFYVPQKGMDTPNFETIARDTQYTWTSADRLSRDPAMQFTGPGEDNIQIDGRMFPYHFGGLSTIERLRKAGRAGKPMIMVRFYPLADPSGYGSEVIGNYVIRRVRTQEQKIGVFGIAHKIDFTVELQRYGDDLNQVSNVLNDNIRQSERLNT</sequence>
<feature type="region of interest" description="Disordered" evidence="1">
    <location>
        <begin position="1"/>
        <end position="30"/>
    </location>
</feature>